<gene>
    <name evidence="17" type="ORF">FSP39_023706</name>
</gene>
<dbReference type="PROSITE" id="PS00211">
    <property type="entry name" value="ABC_TRANSPORTER_1"/>
    <property type="match status" value="2"/>
</dbReference>
<proteinExistence type="inferred from homology"/>
<evidence type="ECO:0000313" key="17">
    <source>
        <dbReference type="EMBL" id="KAK3091915.1"/>
    </source>
</evidence>
<feature type="compositionally biased region" description="Polar residues" evidence="13">
    <location>
        <begin position="784"/>
        <end position="802"/>
    </location>
</feature>
<dbReference type="FunFam" id="1.20.1560.10:FF:000001">
    <property type="entry name" value="ATP-binding cassette subfamily C member 1"/>
    <property type="match status" value="1"/>
</dbReference>
<feature type="domain" description="ABC transporter" evidence="15">
    <location>
        <begin position="1240"/>
        <end position="1474"/>
    </location>
</feature>
<protein>
    <recommendedName>
        <fullName evidence="11">ABC-type glutathione-S-conjugate transporter</fullName>
        <ecNumber evidence="11">7.6.2.3</ecNumber>
    </recommendedName>
</protein>
<feature type="transmembrane region" description="Helical" evidence="14">
    <location>
        <begin position="60"/>
        <end position="81"/>
    </location>
</feature>
<dbReference type="SMART" id="SM00382">
    <property type="entry name" value="AAA"/>
    <property type="match status" value="2"/>
</dbReference>
<dbReference type="GO" id="GO:0015431">
    <property type="term" value="F:ABC-type glutathione S-conjugate transporter activity"/>
    <property type="evidence" value="ECO:0007669"/>
    <property type="project" value="UniProtKB-EC"/>
</dbReference>
<evidence type="ECO:0000256" key="1">
    <source>
        <dbReference type="ARBA" id="ARBA00004128"/>
    </source>
</evidence>
<dbReference type="EC" id="7.6.2.3" evidence="11"/>
<keyword evidence="5 14" id="KW-0812">Transmembrane</keyword>
<feature type="transmembrane region" description="Helical" evidence="14">
    <location>
        <begin position="364"/>
        <end position="386"/>
    </location>
</feature>
<sequence>MKTVVSGWVAVITIAEIAKSIQELVNEQTVKTVDFVSPLVLCVTMMLSILVVHHERRRGVYSSGFQFCFWLLLSTCAILIFQSKVREAVSDDGISDVFRFVTFHLYFPAILVQFVLCWFSDKVEEFEQVTSEDPPCPEGQATFLSRITFWWFTSLVVQGYKKALERKDLWQLNQDDASATVVPHFDKCWQKQVQKSRKIQQSSSETPATDGIEIRSMNKDGTTYTEVNVVDGKKCQPAKLLNALVSAYSPMCLMTAFYKLIFDVFQFLSPLILKLLIQFTYDKSEFLWRGYFYAILMLVVAILQSFILHQYFHGCFLLGMRIRTALISAIYRKMLNLSNTARKNATVGEIVNLMSVDAQRFMDLMTYIHTIWSGPLQIIIALYFLWRELGASIFAGFAVMVILIPINALIAKKTRDLQVKQMNMKDKRIKLMNEVLNGIKVLKLYAWELSFEEKILAIRNKELRVLRTMAILNAVVSFTWTTAPFVTTVSLKRLQAFLNNEELDPNCVQRDLNSKHSITVDKASFTWEKDAEKTLSNISLEIPEGSLVAVVGSVGSGKSSLLSAILGEMEKLKGSVNVKGSVAYVAQQAWIQNATLQDNVLFGKPLSKEEYAKVIEGCALTQDLEILPGGDQTEIGEKGINLSGGQKQRVSLARAVYQDADIYLFDDPLSAVDSHVGKHIFDHVISSEGILKNKTRVLVTHGVSFLPKVDLIVTLVNGEISEVGTFQELMTHAGAFAEFLKNYLVNELENEENLEADLNDIEDLKRAEDLVSQLGSIMEDEGTKSLQKQVSKLSRMRTMSQTDSREDIRPRTNSELSAHCKPLTSSHSSLAKSGDIPQSPSSPGTKRPALKRQQSEFCHPSEKIKEKEAVIKQVEEKKKEDKLIQAEKVETGKVKMNVFYAYLKSIGLVLSIVIILFYILYNVSSVYSNIWLSEWSTDKPILKNGTNGTMIQVIDTDQRDLRLGVYGALGFIQGAFMMIANVIMVSGMQKASRNLHFSMLLNILRSPMSFFDTTPSGRLMNRFSKDIMAIDMIISENFKMMLMCLLMVASTIIVISMGTPLFLTAIIPLTILYIVVQRFYVATSRQLKRLESISRSPIYSHFGETITGVSTIRAYQQQERFNEESEQKVDENNICYYPSIVANRWLAIRLEFVGNCIVFFACLFAVIGRESLTAGIVGLSITYALNVTQTLNWLVRMTTELETNIVAVERVKEYSETPTEAAWVLEDNKPSDSWPDSGRVEFKDYGVRYREGLDLVLKGISCKINPGEKIGIVGRTGAGKSSLTLALFRIIERAKGSIVVDGIDIASIGLHSLRSKLTIIPQEPVLFSGSLRMNLDPFDYYSDDAIWQALEHAHLKNFVSSLPDKLQHECTEGGENLSVGQRQLVCLARALLRKTKILILDEATAAVDLETDDLIQHTIRTEFADCTILTIAHRLNTIMDYTKIMVLSAGEIHEFDSPQNLLQDDNGIFYGMAKDANLV</sequence>
<dbReference type="Pfam" id="PF00664">
    <property type="entry name" value="ABC_membrane"/>
    <property type="match status" value="2"/>
</dbReference>
<evidence type="ECO:0000256" key="5">
    <source>
        <dbReference type="ARBA" id="ARBA00022692"/>
    </source>
</evidence>
<keyword evidence="4" id="KW-0926">Vacuole</keyword>
<feature type="compositionally biased region" description="Basic and acidic residues" evidence="13">
    <location>
        <begin position="803"/>
        <end position="812"/>
    </location>
</feature>
<evidence type="ECO:0000313" key="18">
    <source>
        <dbReference type="Proteomes" id="UP001186944"/>
    </source>
</evidence>
<evidence type="ECO:0000256" key="2">
    <source>
        <dbReference type="ARBA" id="ARBA00009726"/>
    </source>
</evidence>
<keyword evidence="8" id="KW-0067">ATP-binding</keyword>
<comment type="caution">
    <text evidence="17">The sequence shown here is derived from an EMBL/GenBank/DDBJ whole genome shotgun (WGS) entry which is preliminary data.</text>
</comment>
<dbReference type="InterPro" id="IPR027417">
    <property type="entry name" value="P-loop_NTPase"/>
</dbReference>
<keyword evidence="3" id="KW-0813">Transport</keyword>
<name>A0AA89BQR8_PINIB</name>
<dbReference type="EMBL" id="VSWD01000010">
    <property type="protein sequence ID" value="KAK3091915.1"/>
    <property type="molecule type" value="Genomic_DNA"/>
</dbReference>
<organism evidence="17 18">
    <name type="scientific">Pinctada imbricata</name>
    <name type="common">Atlantic pearl-oyster</name>
    <name type="synonym">Pinctada martensii</name>
    <dbReference type="NCBI Taxonomy" id="66713"/>
    <lineage>
        <taxon>Eukaryota</taxon>
        <taxon>Metazoa</taxon>
        <taxon>Spiralia</taxon>
        <taxon>Lophotrochozoa</taxon>
        <taxon>Mollusca</taxon>
        <taxon>Bivalvia</taxon>
        <taxon>Autobranchia</taxon>
        <taxon>Pteriomorphia</taxon>
        <taxon>Pterioida</taxon>
        <taxon>Pterioidea</taxon>
        <taxon>Pteriidae</taxon>
        <taxon>Pinctada</taxon>
    </lineage>
</organism>
<feature type="transmembrane region" description="Helical" evidence="14">
    <location>
        <begin position="392"/>
        <end position="410"/>
    </location>
</feature>
<feature type="domain" description="ABC transporter" evidence="15">
    <location>
        <begin position="518"/>
        <end position="742"/>
    </location>
</feature>
<accession>A0AA89BQR8</accession>
<dbReference type="SUPFAM" id="SSF90123">
    <property type="entry name" value="ABC transporter transmembrane region"/>
    <property type="match status" value="2"/>
</dbReference>
<comment type="similarity">
    <text evidence="2">Belongs to the ABC transporter superfamily. ABCC family. Conjugate transporter (TC 3.A.1.208) subfamily.</text>
</comment>
<dbReference type="Proteomes" id="UP001186944">
    <property type="component" value="Unassembled WGS sequence"/>
</dbReference>
<evidence type="ECO:0000256" key="10">
    <source>
        <dbReference type="ARBA" id="ARBA00023136"/>
    </source>
</evidence>
<feature type="transmembrane region" description="Helical" evidence="14">
    <location>
        <begin position="101"/>
        <end position="119"/>
    </location>
</feature>
<feature type="domain" description="ABC transmembrane type-1" evidence="16">
    <location>
        <begin position="912"/>
        <end position="1203"/>
    </location>
</feature>
<feature type="transmembrane region" description="Helical" evidence="14">
    <location>
        <begin position="1146"/>
        <end position="1167"/>
    </location>
</feature>
<dbReference type="FunFam" id="3.40.50.300:FF:000293">
    <property type="entry name" value="ATP binding cassette subfamily C member 1"/>
    <property type="match status" value="1"/>
</dbReference>
<dbReference type="CDD" id="cd03244">
    <property type="entry name" value="ABCC_MRP_domain2"/>
    <property type="match status" value="1"/>
</dbReference>
<dbReference type="InterPro" id="IPR036640">
    <property type="entry name" value="ABC1_TM_sf"/>
</dbReference>
<feature type="transmembrane region" description="Helical" evidence="14">
    <location>
        <begin position="1061"/>
        <end position="1081"/>
    </location>
</feature>
<keyword evidence="18" id="KW-1185">Reference proteome</keyword>
<evidence type="ECO:0000256" key="11">
    <source>
        <dbReference type="ARBA" id="ARBA00024220"/>
    </source>
</evidence>
<dbReference type="GO" id="GO:0005524">
    <property type="term" value="F:ATP binding"/>
    <property type="evidence" value="ECO:0007669"/>
    <property type="project" value="UniProtKB-KW"/>
</dbReference>
<dbReference type="InterPro" id="IPR003439">
    <property type="entry name" value="ABC_transporter-like_ATP-bd"/>
</dbReference>
<feature type="transmembrane region" description="Helical" evidence="14">
    <location>
        <begin position="36"/>
        <end position="53"/>
    </location>
</feature>
<keyword evidence="10 14" id="KW-0472">Membrane</keyword>
<feature type="transmembrane region" description="Helical" evidence="14">
    <location>
        <begin position="963"/>
        <end position="985"/>
    </location>
</feature>
<evidence type="ECO:0000256" key="3">
    <source>
        <dbReference type="ARBA" id="ARBA00022448"/>
    </source>
</evidence>
<dbReference type="InterPro" id="IPR050173">
    <property type="entry name" value="ABC_transporter_C-like"/>
</dbReference>
<dbReference type="CDD" id="cd18595">
    <property type="entry name" value="ABC_6TM_MRP1_2_3_6_D1_like"/>
    <property type="match status" value="1"/>
</dbReference>
<feature type="transmembrane region" description="Helical" evidence="14">
    <location>
        <begin position="291"/>
        <end position="312"/>
    </location>
</feature>
<dbReference type="Gene3D" id="1.20.1560.10">
    <property type="entry name" value="ABC transporter type 1, transmembrane domain"/>
    <property type="match status" value="2"/>
</dbReference>
<evidence type="ECO:0000256" key="8">
    <source>
        <dbReference type="ARBA" id="ARBA00022840"/>
    </source>
</evidence>
<feature type="compositionally biased region" description="Polar residues" evidence="13">
    <location>
        <begin position="823"/>
        <end position="844"/>
    </location>
</feature>
<feature type="transmembrane region" description="Helical" evidence="14">
    <location>
        <begin position="470"/>
        <end position="491"/>
    </location>
</feature>
<dbReference type="InterPro" id="IPR017871">
    <property type="entry name" value="ABC_transporter-like_CS"/>
</dbReference>
<comment type="subcellular location">
    <subcellularLocation>
        <location evidence="1">Vacuole membrane</location>
        <topology evidence="1">Multi-pass membrane protein</topology>
    </subcellularLocation>
</comment>
<feature type="domain" description="ABC transmembrane type-1" evidence="16">
    <location>
        <begin position="260"/>
        <end position="491"/>
    </location>
</feature>
<dbReference type="GO" id="GO:0000323">
    <property type="term" value="C:lytic vacuole"/>
    <property type="evidence" value="ECO:0007669"/>
    <property type="project" value="UniProtKB-ARBA"/>
</dbReference>
<feature type="transmembrane region" description="Helical" evidence="14">
    <location>
        <begin position="898"/>
        <end position="921"/>
    </location>
</feature>
<evidence type="ECO:0000256" key="14">
    <source>
        <dbReference type="SAM" id="Phobius"/>
    </source>
</evidence>
<keyword evidence="6" id="KW-0677">Repeat</keyword>
<reference evidence="17" key="1">
    <citation type="submission" date="2019-08" db="EMBL/GenBank/DDBJ databases">
        <title>The improved chromosome-level genome for the pearl oyster Pinctada fucata martensii using PacBio sequencing and Hi-C.</title>
        <authorList>
            <person name="Zheng Z."/>
        </authorList>
    </citation>
    <scope>NUCLEOTIDE SEQUENCE</scope>
    <source>
        <strain evidence="17">ZZ-2019</strain>
        <tissue evidence="17">Adductor muscle</tissue>
    </source>
</reference>
<dbReference type="PROSITE" id="PS50893">
    <property type="entry name" value="ABC_TRANSPORTER_2"/>
    <property type="match status" value="2"/>
</dbReference>
<dbReference type="PROSITE" id="PS50929">
    <property type="entry name" value="ABC_TM1F"/>
    <property type="match status" value="2"/>
</dbReference>
<evidence type="ECO:0000256" key="4">
    <source>
        <dbReference type="ARBA" id="ARBA00022554"/>
    </source>
</evidence>
<dbReference type="PANTHER" id="PTHR24223:SF443">
    <property type="entry name" value="MULTIDRUG-RESISTANCE LIKE PROTEIN 1, ISOFORM I"/>
    <property type="match status" value="1"/>
</dbReference>
<evidence type="ECO:0000256" key="7">
    <source>
        <dbReference type="ARBA" id="ARBA00022741"/>
    </source>
</evidence>
<dbReference type="InterPro" id="IPR011527">
    <property type="entry name" value="ABC1_TM_dom"/>
</dbReference>
<dbReference type="InterPro" id="IPR003593">
    <property type="entry name" value="AAA+_ATPase"/>
</dbReference>
<dbReference type="SUPFAM" id="SSF52540">
    <property type="entry name" value="P-loop containing nucleoside triphosphate hydrolases"/>
    <property type="match status" value="2"/>
</dbReference>
<comment type="catalytic activity">
    <reaction evidence="12">
        <text>leukotriene C4(in) + ATP + H2O = leukotriene C4(out) + ADP + phosphate + H(+)</text>
        <dbReference type="Rhea" id="RHEA:38963"/>
        <dbReference type="ChEBI" id="CHEBI:15377"/>
        <dbReference type="ChEBI" id="CHEBI:15378"/>
        <dbReference type="ChEBI" id="CHEBI:30616"/>
        <dbReference type="ChEBI" id="CHEBI:43474"/>
        <dbReference type="ChEBI" id="CHEBI:57973"/>
        <dbReference type="ChEBI" id="CHEBI:456216"/>
    </reaction>
    <physiologicalReaction direction="left-to-right" evidence="12">
        <dbReference type="Rhea" id="RHEA:38964"/>
    </physiologicalReaction>
</comment>
<keyword evidence="9 14" id="KW-1133">Transmembrane helix</keyword>
<dbReference type="Gene3D" id="3.40.50.300">
    <property type="entry name" value="P-loop containing nucleotide triphosphate hydrolases"/>
    <property type="match status" value="2"/>
</dbReference>
<dbReference type="FunFam" id="1.20.1560.10:FF:000020">
    <property type="entry name" value="ABC metal ion transporter"/>
    <property type="match status" value="1"/>
</dbReference>
<evidence type="ECO:0000259" key="15">
    <source>
        <dbReference type="PROSITE" id="PS50893"/>
    </source>
</evidence>
<feature type="region of interest" description="Disordered" evidence="13">
    <location>
        <begin position="781"/>
        <end position="858"/>
    </location>
</feature>
<dbReference type="CDD" id="cd18603">
    <property type="entry name" value="ABC_6TM_MRP1_2_3_6_D2_like"/>
    <property type="match status" value="1"/>
</dbReference>
<evidence type="ECO:0000259" key="16">
    <source>
        <dbReference type="PROSITE" id="PS50929"/>
    </source>
</evidence>
<evidence type="ECO:0000256" key="6">
    <source>
        <dbReference type="ARBA" id="ARBA00022737"/>
    </source>
</evidence>
<dbReference type="Pfam" id="PF00005">
    <property type="entry name" value="ABC_tran"/>
    <property type="match status" value="2"/>
</dbReference>
<dbReference type="GO" id="GO:0016887">
    <property type="term" value="F:ATP hydrolysis activity"/>
    <property type="evidence" value="ECO:0007669"/>
    <property type="project" value="InterPro"/>
</dbReference>
<evidence type="ECO:0000256" key="13">
    <source>
        <dbReference type="SAM" id="MobiDB-lite"/>
    </source>
</evidence>
<keyword evidence="7" id="KW-0547">Nucleotide-binding</keyword>
<dbReference type="CDD" id="cd03250">
    <property type="entry name" value="ABCC_MRP_domain1"/>
    <property type="match status" value="1"/>
</dbReference>
<evidence type="ECO:0000256" key="12">
    <source>
        <dbReference type="ARBA" id="ARBA00047523"/>
    </source>
</evidence>
<evidence type="ECO:0000256" key="9">
    <source>
        <dbReference type="ARBA" id="ARBA00022989"/>
    </source>
</evidence>
<dbReference type="PANTHER" id="PTHR24223">
    <property type="entry name" value="ATP-BINDING CASSETTE SUB-FAMILY C"/>
    <property type="match status" value="1"/>
</dbReference>
<dbReference type="FunFam" id="3.40.50.300:FF:000074">
    <property type="entry name" value="Multidrug resistance-associated protein 5 isoform 1"/>
    <property type="match status" value="1"/>
</dbReference>
<dbReference type="GO" id="GO:0005774">
    <property type="term" value="C:vacuolar membrane"/>
    <property type="evidence" value="ECO:0007669"/>
    <property type="project" value="UniProtKB-SubCell"/>
</dbReference>